<evidence type="ECO:0000256" key="1">
    <source>
        <dbReference type="SAM" id="MobiDB-lite"/>
    </source>
</evidence>
<dbReference type="Gene3D" id="1.10.260.40">
    <property type="entry name" value="lambda repressor-like DNA-binding domains"/>
    <property type="match status" value="1"/>
</dbReference>
<evidence type="ECO:0000313" key="3">
    <source>
        <dbReference type="EMBL" id="CAA9552094.1"/>
    </source>
</evidence>
<reference evidence="3" key="1">
    <citation type="submission" date="2020-02" db="EMBL/GenBank/DDBJ databases">
        <authorList>
            <person name="Meier V. D."/>
        </authorList>
    </citation>
    <scope>NUCLEOTIDE SEQUENCE</scope>
    <source>
        <strain evidence="3">AVDCRST_MAG59</strain>
    </source>
</reference>
<feature type="domain" description="HTH cro/C1-type" evidence="2">
    <location>
        <begin position="78"/>
        <end position="138"/>
    </location>
</feature>
<gene>
    <name evidence="3" type="ORF">AVDCRST_MAG59-1853</name>
</gene>
<dbReference type="CDD" id="cd00093">
    <property type="entry name" value="HTH_XRE"/>
    <property type="match status" value="1"/>
</dbReference>
<evidence type="ECO:0000259" key="2">
    <source>
        <dbReference type="PROSITE" id="PS50943"/>
    </source>
</evidence>
<dbReference type="InterPro" id="IPR001387">
    <property type="entry name" value="Cro/C1-type_HTH"/>
</dbReference>
<organism evidence="3">
    <name type="scientific">uncultured Thermomicrobiales bacterium</name>
    <dbReference type="NCBI Taxonomy" id="1645740"/>
    <lineage>
        <taxon>Bacteria</taxon>
        <taxon>Pseudomonadati</taxon>
        <taxon>Thermomicrobiota</taxon>
        <taxon>Thermomicrobia</taxon>
        <taxon>Thermomicrobiales</taxon>
        <taxon>environmental samples</taxon>
    </lineage>
</organism>
<dbReference type="AlphaFoldDB" id="A0A6J4UJ93"/>
<dbReference type="Pfam" id="PF13560">
    <property type="entry name" value="HTH_31"/>
    <property type="match status" value="1"/>
</dbReference>
<accession>A0A6J4UJ93</accession>
<dbReference type="GO" id="GO:0003677">
    <property type="term" value="F:DNA binding"/>
    <property type="evidence" value="ECO:0007669"/>
    <property type="project" value="InterPro"/>
</dbReference>
<dbReference type="SMART" id="SM00530">
    <property type="entry name" value="HTH_XRE"/>
    <property type="match status" value="1"/>
</dbReference>
<name>A0A6J4UJ93_9BACT</name>
<protein>
    <recommendedName>
        <fullName evidence="2">HTH cro/C1-type domain-containing protein</fullName>
    </recommendedName>
</protein>
<dbReference type="SUPFAM" id="SSF47413">
    <property type="entry name" value="lambda repressor-like DNA-binding domains"/>
    <property type="match status" value="1"/>
</dbReference>
<dbReference type="PROSITE" id="PS50943">
    <property type="entry name" value="HTH_CROC1"/>
    <property type="match status" value="1"/>
</dbReference>
<sequence length="232" mass="24621">MTRLGRGGVAEPRVGGTERVGESPGIPGLFLRPALTKNCSVGLSRSANGRFGGLGHPVGAEVGAMEAHTRACTLGATIRDRRRELGWSQEELAERVRETGGRMRQSDVSRLEQGRVVLPHADRLGGIAAALGLPVGELLAHSGWTGAEVAFTSTAAPETVAAVALPEHDAGTRAARTGPARPPQRPREVVAPRLREAIARARETEAWTVEILDRCALSAATWDAPRQDGRRN</sequence>
<feature type="region of interest" description="Disordered" evidence="1">
    <location>
        <begin position="1"/>
        <end position="23"/>
    </location>
</feature>
<dbReference type="InterPro" id="IPR010982">
    <property type="entry name" value="Lambda_DNA-bd_dom_sf"/>
</dbReference>
<proteinExistence type="predicted"/>
<dbReference type="EMBL" id="CADCWF010000114">
    <property type="protein sequence ID" value="CAA9552094.1"/>
    <property type="molecule type" value="Genomic_DNA"/>
</dbReference>